<accession>A0A2H0LL87</accession>
<evidence type="ECO:0000256" key="1">
    <source>
        <dbReference type="SAM" id="Phobius"/>
    </source>
</evidence>
<comment type="caution">
    <text evidence="2">The sequence shown here is derived from an EMBL/GenBank/DDBJ whole genome shotgun (WGS) entry which is preliminary data.</text>
</comment>
<name>A0A2H0LL87_9BACT</name>
<keyword evidence="1" id="KW-0812">Transmembrane</keyword>
<keyword evidence="1" id="KW-1133">Transmembrane helix</keyword>
<reference evidence="2 3" key="1">
    <citation type="submission" date="2017-09" db="EMBL/GenBank/DDBJ databases">
        <title>Depth-based differentiation of microbial function through sediment-hosted aquifers and enrichment of novel symbionts in the deep terrestrial subsurface.</title>
        <authorList>
            <person name="Probst A.J."/>
            <person name="Ladd B."/>
            <person name="Jarett J.K."/>
            <person name="Geller-Mcgrath D.E."/>
            <person name="Sieber C.M."/>
            <person name="Emerson J.B."/>
            <person name="Anantharaman K."/>
            <person name="Thomas B.C."/>
            <person name="Malmstrom R."/>
            <person name="Stieglmeier M."/>
            <person name="Klingl A."/>
            <person name="Woyke T."/>
            <person name="Ryan C.M."/>
            <person name="Banfield J.F."/>
        </authorList>
    </citation>
    <scope>NUCLEOTIDE SEQUENCE [LARGE SCALE GENOMIC DNA]</scope>
    <source>
        <strain evidence="2">CG11_big_fil_rev_8_21_14_0_20_45_26</strain>
    </source>
</reference>
<feature type="transmembrane region" description="Helical" evidence="1">
    <location>
        <begin position="21"/>
        <end position="43"/>
    </location>
</feature>
<feature type="transmembrane region" description="Helical" evidence="1">
    <location>
        <begin position="55"/>
        <end position="74"/>
    </location>
</feature>
<evidence type="ECO:0000313" key="2">
    <source>
        <dbReference type="EMBL" id="PIQ85137.1"/>
    </source>
</evidence>
<protein>
    <submittedName>
        <fullName evidence="2">Uncharacterized protein</fullName>
    </submittedName>
</protein>
<dbReference type="AlphaFoldDB" id="A0A2H0LL87"/>
<keyword evidence="1" id="KW-0472">Membrane</keyword>
<gene>
    <name evidence="2" type="ORF">COV74_10115</name>
</gene>
<organism evidence="2 3">
    <name type="scientific">Candidatus Abzuiibacterium crystallinum</name>
    <dbReference type="NCBI Taxonomy" id="1974748"/>
    <lineage>
        <taxon>Bacteria</taxon>
        <taxon>Pseudomonadati</taxon>
        <taxon>Candidatus Omnitrophota</taxon>
        <taxon>Candidatus Abzuiibacterium</taxon>
    </lineage>
</organism>
<dbReference type="Proteomes" id="UP000230859">
    <property type="component" value="Unassembled WGS sequence"/>
</dbReference>
<dbReference type="EMBL" id="PCVY01000075">
    <property type="protein sequence ID" value="PIQ85137.1"/>
    <property type="molecule type" value="Genomic_DNA"/>
</dbReference>
<proteinExistence type="predicted"/>
<evidence type="ECO:0000313" key="3">
    <source>
        <dbReference type="Proteomes" id="UP000230859"/>
    </source>
</evidence>
<sequence length="89" mass="10468">MIVFTESEKSCIRLFDRRAKIHYEFFAAVCWVVGFVSIGYSIMQATSLEEIHLSSHILMMAMFCSIMGMTRRIIIKYQDYIAMLEKTKR</sequence>